<name>A0A3P6N108_ANISI</name>
<dbReference type="OrthoDB" id="5803672at2759"/>
<evidence type="ECO:0000313" key="2">
    <source>
        <dbReference type="Proteomes" id="UP000267096"/>
    </source>
</evidence>
<dbReference type="Proteomes" id="UP000267096">
    <property type="component" value="Unassembled WGS sequence"/>
</dbReference>
<protein>
    <submittedName>
        <fullName evidence="1">Uncharacterized protein</fullName>
    </submittedName>
</protein>
<accession>A0A3P6N108</accession>
<gene>
    <name evidence="1" type="ORF">ASIM_LOCUS1043</name>
</gene>
<reference evidence="1 2" key="1">
    <citation type="submission" date="2018-11" db="EMBL/GenBank/DDBJ databases">
        <authorList>
            <consortium name="Pathogen Informatics"/>
        </authorList>
    </citation>
    <scope>NUCLEOTIDE SEQUENCE [LARGE SCALE GENOMIC DNA]</scope>
</reference>
<keyword evidence="2" id="KW-1185">Reference proteome</keyword>
<organism evidence="1 2">
    <name type="scientific">Anisakis simplex</name>
    <name type="common">Herring worm</name>
    <dbReference type="NCBI Taxonomy" id="6269"/>
    <lineage>
        <taxon>Eukaryota</taxon>
        <taxon>Metazoa</taxon>
        <taxon>Ecdysozoa</taxon>
        <taxon>Nematoda</taxon>
        <taxon>Chromadorea</taxon>
        <taxon>Rhabditida</taxon>
        <taxon>Spirurina</taxon>
        <taxon>Ascaridomorpha</taxon>
        <taxon>Ascaridoidea</taxon>
        <taxon>Anisakidae</taxon>
        <taxon>Anisakis</taxon>
        <taxon>Anisakis simplex complex</taxon>
    </lineage>
</organism>
<proteinExistence type="predicted"/>
<dbReference type="AlphaFoldDB" id="A0A3P6N108"/>
<dbReference type="EMBL" id="UYRR01000959">
    <property type="protein sequence ID" value="VDK18355.1"/>
    <property type="molecule type" value="Genomic_DNA"/>
</dbReference>
<sequence>MQDNFCVIHELIPHTSNGSFKRYWGYVVISDRFARTLHHSAAHFQSDGDVCNEAAALFERTAARSLVIAGASRFAVIGNETNKCQKKTSLADAAHNNETMFQTFNEAIYEVVTNNKSKSNSTFIQWHGMAETSCSKVKVFVSVGANNASNVYRDGNLTANRV</sequence>
<evidence type="ECO:0000313" key="1">
    <source>
        <dbReference type="EMBL" id="VDK18355.1"/>
    </source>
</evidence>